<keyword evidence="1" id="KW-0378">Hydrolase</keyword>
<evidence type="ECO:0000313" key="3">
    <source>
        <dbReference type="Proteomes" id="UP000285379"/>
    </source>
</evidence>
<dbReference type="Proteomes" id="UP000285379">
    <property type="component" value="Unassembled WGS sequence"/>
</dbReference>
<proteinExistence type="predicted"/>
<gene>
    <name evidence="2" type="ORF">DWV70_13545</name>
    <name evidence="1" type="ORF">DWW27_23655</name>
</gene>
<dbReference type="RefSeq" id="WP_117696808.1">
    <property type="nucleotide sequence ID" value="NZ_CP072234.1"/>
</dbReference>
<dbReference type="Gene3D" id="3.20.20.80">
    <property type="entry name" value="Glycosidases"/>
    <property type="match status" value="1"/>
</dbReference>
<dbReference type="GO" id="GO:0016787">
    <property type="term" value="F:hydrolase activity"/>
    <property type="evidence" value="ECO:0007669"/>
    <property type="project" value="UniProtKB-KW"/>
</dbReference>
<dbReference type="EMBL" id="QSAI01000025">
    <property type="protein sequence ID" value="RGW46661.1"/>
    <property type="molecule type" value="Genomic_DNA"/>
</dbReference>
<dbReference type="InterPro" id="IPR032719">
    <property type="entry name" value="WbsX"/>
</dbReference>
<dbReference type="PANTHER" id="PTHR41244">
    <property type="entry name" value="RHAMNAN SYNTHESIS F"/>
    <property type="match status" value="1"/>
</dbReference>
<reference evidence="3 4" key="1">
    <citation type="submission" date="2018-08" db="EMBL/GenBank/DDBJ databases">
        <title>A genome reference for cultivated species of the human gut microbiota.</title>
        <authorList>
            <person name="Zou Y."/>
            <person name="Xue W."/>
            <person name="Luo G."/>
        </authorList>
    </citation>
    <scope>NUCLEOTIDE SEQUENCE [LARGE SCALE GENOMIC DNA]</scope>
    <source>
        <strain evidence="2 4">AF12-25</strain>
        <strain evidence="1 3">AF14-8</strain>
    </source>
</reference>
<evidence type="ECO:0000313" key="1">
    <source>
        <dbReference type="EMBL" id="RGV02690.1"/>
    </source>
</evidence>
<dbReference type="AlphaFoldDB" id="A0A397WBN1"/>
<evidence type="ECO:0000313" key="4">
    <source>
        <dbReference type="Proteomes" id="UP000285469"/>
    </source>
</evidence>
<dbReference type="Pfam" id="PF14307">
    <property type="entry name" value="Glyco_tran_WbsX"/>
    <property type="match status" value="1"/>
</dbReference>
<protein>
    <submittedName>
        <fullName evidence="1">Glycosyl hydrolase</fullName>
    </submittedName>
</protein>
<name>A0A397WBN1_PHOVU</name>
<organism evidence="1 3">
    <name type="scientific">Phocaeicola vulgatus</name>
    <name type="common">Bacteroides vulgatus</name>
    <dbReference type="NCBI Taxonomy" id="821"/>
    <lineage>
        <taxon>Bacteria</taxon>
        <taxon>Pseudomonadati</taxon>
        <taxon>Bacteroidota</taxon>
        <taxon>Bacteroidia</taxon>
        <taxon>Bacteroidales</taxon>
        <taxon>Bacteroidaceae</taxon>
        <taxon>Phocaeicola</taxon>
    </lineage>
</organism>
<dbReference type="CDD" id="cd11579">
    <property type="entry name" value="Glyco_tran_WbsX"/>
    <property type="match status" value="1"/>
</dbReference>
<comment type="caution">
    <text evidence="1">The sequence shown here is derived from an EMBL/GenBank/DDBJ whole genome shotgun (WGS) entry which is preliminary data.</text>
</comment>
<accession>A0A397WBN1</accession>
<evidence type="ECO:0000313" key="2">
    <source>
        <dbReference type="EMBL" id="RGW46661.1"/>
    </source>
</evidence>
<dbReference type="EMBL" id="QRYT01000123">
    <property type="protein sequence ID" value="RGV02690.1"/>
    <property type="molecule type" value="Genomic_DNA"/>
</dbReference>
<dbReference type="PANTHER" id="PTHR41244:SF1">
    <property type="entry name" value="GLYCOSYLTRANSFERASE"/>
    <property type="match status" value="1"/>
</dbReference>
<sequence length="359" mass="43170">MNKRLIAIHLPQFYPFQENDEWWGKGFTEWTNVTKARPRFPGHYQPHLPSDTGFYDLRLPEAREMQAAMAKEYGLYGFCYYHYWFNGKRLMERPVDEIISSGKPDFPFMICWANENWARNWDGGFKHLLMEQQYTDEDDAAHMDFLCSHIFSDRRYIRVNGKPFFAIYKAHLLPDVEKTIKIWREVARKHQMELYLALFEHTGYNIPEYLSKGFDMSINFQPFCMGKFQHCKVLFNITLSKLLNRKITMLHSYKKYVKYRIKTPLPSYRQFPCVTPNFDNASRRMHKGFTAFIGSTPQLYGKWLSSVFEKFKPYSQEENFIFINAWNEWAEGNHLEPDQKWGRKYLEETKKNIDQYKNR</sequence>
<dbReference type="Proteomes" id="UP000285469">
    <property type="component" value="Unassembled WGS sequence"/>
</dbReference>